<dbReference type="AlphaFoldDB" id="A0AAU7WBC6"/>
<reference evidence="2" key="1">
    <citation type="submission" date="2024-05" db="EMBL/GenBank/DDBJ databases">
        <authorList>
            <person name="Yu L."/>
        </authorList>
    </citation>
    <scope>NUCLEOTIDE SEQUENCE</scope>
    <source>
        <strain evidence="2">G08B096</strain>
    </source>
</reference>
<feature type="region of interest" description="Disordered" evidence="1">
    <location>
        <begin position="1"/>
        <end position="39"/>
    </location>
</feature>
<gene>
    <name evidence="2" type="ORF">ABIQ69_06390</name>
</gene>
<name>A0AAU7WBC6_9MICO</name>
<feature type="compositionally biased region" description="Low complexity" evidence="1">
    <location>
        <begin position="19"/>
        <end position="34"/>
    </location>
</feature>
<protein>
    <recommendedName>
        <fullName evidence="3">EcsC family protein</fullName>
    </recommendedName>
</protein>
<dbReference type="RefSeq" id="WP_350349537.1">
    <property type="nucleotide sequence ID" value="NZ_CP158374.1"/>
</dbReference>
<accession>A0AAU7WBC6</accession>
<feature type="compositionally biased region" description="Basic and acidic residues" evidence="1">
    <location>
        <begin position="312"/>
        <end position="328"/>
    </location>
</feature>
<organism evidence="2">
    <name type="scientific">Agromyces sp. G08B096</name>
    <dbReference type="NCBI Taxonomy" id="3156399"/>
    <lineage>
        <taxon>Bacteria</taxon>
        <taxon>Bacillati</taxon>
        <taxon>Actinomycetota</taxon>
        <taxon>Actinomycetes</taxon>
        <taxon>Micrococcales</taxon>
        <taxon>Microbacteriaceae</taxon>
        <taxon>Agromyces</taxon>
    </lineage>
</organism>
<proteinExistence type="predicted"/>
<sequence length="357" mass="36080">MPDRVHRITSMGTDAPHEPGATAAGAGATGSPAADDGRAHGMERGIDAVLAIQRPVVVAHLRGIRGRHPDAPPDRLVRILEQRYLAAVTTGGAAVGATAVIPGIGTGVTLALSGVETAGFLEATALFAQSVAEVHGIPVENPERARALVMTLMLGREGSDLVRQFAAQASGTGIARNAYWGELITNTLPKAMMGTVVDRLRHVFLKQFAVRGGAGWIGKALPFGVGAAVGGIGNHVLGRRVLAQSRLAFGHAPDTLPAELEPHGDDGLLQAAGRRVGHAVGGTLGSLAKASARGIRTAGQATGRVARGALGRRADEPDASAEVEREGAEPTAPAAPSDGTGPADPAAPTEGSGPAAS</sequence>
<feature type="compositionally biased region" description="Low complexity" evidence="1">
    <location>
        <begin position="301"/>
        <end position="311"/>
    </location>
</feature>
<evidence type="ECO:0000256" key="1">
    <source>
        <dbReference type="SAM" id="MobiDB-lite"/>
    </source>
</evidence>
<dbReference type="EMBL" id="CP158374">
    <property type="protein sequence ID" value="XBX83535.1"/>
    <property type="molecule type" value="Genomic_DNA"/>
</dbReference>
<evidence type="ECO:0008006" key="3">
    <source>
        <dbReference type="Google" id="ProtNLM"/>
    </source>
</evidence>
<feature type="region of interest" description="Disordered" evidence="1">
    <location>
        <begin position="295"/>
        <end position="357"/>
    </location>
</feature>
<evidence type="ECO:0000313" key="2">
    <source>
        <dbReference type="EMBL" id="XBX83535.1"/>
    </source>
</evidence>